<dbReference type="GO" id="GO:0006032">
    <property type="term" value="P:chitin catabolic process"/>
    <property type="evidence" value="ECO:0007669"/>
    <property type="project" value="UniProtKB-KW"/>
</dbReference>
<dbReference type="InterPro" id="IPR011583">
    <property type="entry name" value="Chitinase_II/V-like_cat"/>
</dbReference>
<dbReference type="InterPro" id="IPR001579">
    <property type="entry name" value="Glyco_hydro_18_chit_AS"/>
</dbReference>
<dbReference type="SMR" id="A0A2S1TZA5"/>
<dbReference type="SUPFAM" id="SSF54556">
    <property type="entry name" value="Chitinase insertion domain"/>
    <property type="match status" value="1"/>
</dbReference>
<comment type="catalytic activity">
    <reaction evidence="1">
        <text>Random endo-hydrolysis of N-acetyl-beta-D-glucosaminide (1-&gt;4)-beta-linkages in chitin and chitodextrins.</text>
        <dbReference type="EC" id="3.2.1.14"/>
    </reaction>
</comment>
<feature type="signal peptide" evidence="11">
    <location>
        <begin position="1"/>
        <end position="18"/>
    </location>
</feature>
<dbReference type="PROSITE" id="PS00026">
    <property type="entry name" value="CHIT_BIND_I_1"/>
    <property type="match status" value="1"/>
</dbReference>
<dbReference type="PROSITE" id="PS51910">
    <property type="entry name" value="GH18_2"/>
    <property type="match status" value="1"/>
</dbReference>
<evidence type="ECO:0000256" key="2">
    <source>
        <dbReference type="ARBA" id="ARBA00022669"/>
    </source>
</evidence>
<dbReference type="InterPro" id="IPR050314">
    <property type="entry name" value="Glycosyl_Hydrlase_18"/>
</dbReference>
<dbReference type="SMART" id="SM00636">
    <property type="entry name" value="Glyco_18"/>
    <property type="match status" value="1"/>
</dbReference>
<feature type="compositionally biased region" description="Low complexity" evidence="10">
    <location>
        <begin position="115"/>
        <end position="148"/>
    </location>
</feature>
<organism evidence="13">
    <name type="scientific">Pecoramyces ruminantium</name>
    <dbReference type="NCBI Taxonomy" id="1987568"/>
    <lineage>
        <taxon>Eukaryota</taxon>
        <taxon>Fungi</taxon>
        <taxon>Fungi incertae sedis</taxon>
        <taxon>Chytridiomycota</taxon>
        <taxon>Chytridiomycota incertae sedis</taxon>
        <taxon>Neocallimastigomycetes</taxon>
        <taxon>Neocallimastigales</taxon>
        <taxon>Neocallimastigaceae</taxon>
        <taxon>Pecoramyces</taxon>
    </lineage>
</organism>
<evidence type="ECO:0000256" key="7">
    <source>
        <dbReference type="ARBA" id="ARBA00023326"/>
    </source>
</evidence>
<proteinExistence type="evidence at transcript level"/>
<reference evidence="13" key="1">
    <citation type="submission" date="2018-03" db="EMBL/GenBank/DDBJ databases">
        <title>Horizontal gene transfer is an indispensable driver in forging the evolution of the Neocallimastigomycota as a distinct gut-dwelling fungal lineage.</title>
        <authorList>
            <person name="Murphy C.L."/>
            <person name="Youssef N.H."/>
            <person name="Elshahed M.S."/>
        </authorList>
    </citation>
    <scope>NUCLEOTIDE SEQUENCE</scope>
    <source>
        <strain evidence="13">C1A</strain>
    </source>
</reference>
<dbReference type="InterPro" id="IPR001223">
    <property type="entry name" value="Glyco_hydro18_cat"/>
</dbReference>
<feature type="region of interest" description="Disordered" evidence="10">
    <location>
        <begin position="111"/>
        <end position="154"/>
    </location>
</feature>
<dbReference type="InterPro" id="IPR029070">
    <property type="entry name" value="Chitinase_insertion_sf"/>
</dbReference>
<dbReference type="SUPFAM" id="SSF51445">
    <property type="entry name" value="(Trans)glycosidases"/>
    <property type="match status" value="1"/>
</dbReference>
<dbReference type="Pfam" id="PF00704">
    <property type="entry name" value="Glyco_hydro_18"/>
    <property type="match status" value="1"/>
</dbReference>
<keyword evidence="3 8" id="KW-0378">Hydrolase</keyword>
<accession>A0A2S1TZA5</accession>
<evidence type="ECO:0000256" key="1">
    <source>
        <dbReference type="ARBA" id="ARBA00000822"/>
    </source>
</evidence>
<evidence type="ECO:0000256" key="5">
    <source>
        <dbReference type="ARBA" id="ARBA00023277"/>
    </source>
</evidence>
<evidence type="ECO:0000256" key="4">
    <source>
        <dbReference type="ARBA" id="ARBA00023024"/>
    </source>
</evidence>
<dbReference type="Gene3D" id="3.20.20.80">
    <property type="entry name" value="Glycosidases"/>
    <property type="match status" value="1"/>
</dbReference>
<dbReference type="GO" id="GO:0000272">
    <property type="term" value="P:polysaccharide catabolic process"/>
    <property type="evidence" value="ECO:0007669"/>
    <property type="project" value="UniProtKB-KW"/>
</dbReference>
<dbReference type="GO" id="GO:0008061">
    <property type="term" value="F:chitin binding"/>
    <property type="evidence" value="ECO:0007669"/>
    <property type="project" value="UniProtKB-KW"/>
</dbReference>
<dbReference type="AlphaFoldDB" id="A0A2S1TZA5"/>
<keyword evidence="6 8" id="KW-0326">Glycosidase</keyword>
<keyword evidence="2" id="KW-0147">Chitin-binding</keyword>
<sequence>MKLLYLELLVLFIYGALANHVNKYNQDPNVMRKKIINLKCHAFSRRGRCSDDCPCVDGTKCSEDGFCKSNVLEKRYSCSALRLHGKCNSDCPCTKKGECCSKYGFCGSSEKYCGKSSSSSNNTKKTIKSTTTKKSTSTTKPKTTKSSNYGSEVTVKTTSSPGVIIYLPSYRLDTEIDITKYDLSKINIINYCFFQITDDGEAYAGNYEMDIEKNMIGYVTTDIKKKYPHIKVILTIGGTEGSKNFKNFLKESYTRDKAAKSIVKAVNEYNFDGLDIDWEFPKNEEEASNLLSFIKRIREYMGYEKYLTISASALTDRYYGHTAEMEPYLNWFNLMTYHYAGYWSKYTGFNAPLYTPEDSKTQQRNSNYTVEDYLKEGVPPLKLVLGASFMGQAWLVYSSSGNGYNQSGDANIYGEPSKKTKEGFWSYRSLRTEGILTDKKKTSSSWVRTWHDEAKSPTIFNKSTKIYISYDDVDSMCERSKYVKNKEIGGIMVWEAGQDYNRELIDALLDCYY</sequence>
<name>A0A2S1TZA5_9FUNG</name>
<dbReference type="EMBL" id="MH043804">
    <property type="protein sequence ID" value="AWI66958.1"/>
    <property type="molecule type" value="mRNA"/>
</dbReference>
<dbReference type="GO" id="GO:0008843">
    <property type="term" value="F:endochitinase activity"/>
    <property type="evidence" value="ECO:0007669"/>
    <property type="project" value="UniProtKB-EC"/>
</dbReference>
<keyword evidence="7" id="KW-0624">Polysaccharide degradation</keyword>
<dbReference type="InterPro" id="IPR018371">
    <property type="entry name" value="Chitin-binding_1_CS"/>
</dbReference>
<dbReference type="PANTHER" id="PTHR11177:SF317">
    <property type="entry name" value="CHITINASE 12-RELATED"/>
    <property type="match status" value="1"/>
</dbReference>
<dbReference type="PROSITE" id="PS01095">
    <property type="entry name" value="GH18_1"/>
    <property type="match status" value="1"/>
</dbReference>
<dbReference type="SUPFAM" id="SSF57016">
    <property type="entry name" value="Plant lectins/antimicrobial peptides"/>
    <property type="match status" value="1"/>
</dbReference>
<evidence type="ECO:0000256" key="9">
    <source>
        <dbReference type="RuleBase" id="RU004453"/>
    </source>
</evidence>
<feature type="chain" id="PRO_5015471777" evidence="11">
    <location>
        <begin position="19"/>
        <end position="513"/>
    </location>
</feature>
<dbReference type="CDD" id="cd00035">
    <property type="entry name" value="ChtBD1"/>
    <property type="match status" value="1"/>
</dbReference>
<evidence type="ECO:0000313" key="13">
    <source>
        <dbReference type="EMBL" id="AWI66958.1"/>
    </source>
</evidence>
<dbReference type="InterPro" id="IPR001002">
    <property type="entry name" value="Chitin-bd_1"/>
</dbReference>
<evidence type="ECO:0000256" key="8">
    <source>
        <dbReference type="RuleBase" id="RU000489"/>
    </source>
</evidence>
<comment type="similarity">
    <text evidence="9">Belongs to the glycosyl hydrolase 18 family.</text>
</comment>
<evidence type="ECO:0000256" key="11">
    <source>
        <dbReference type="SAM" id="SignalP"/>
    </source>
</evidence>
<evidence type="ECO:0000256" key="3">
    <source>
        <dbReference type="ARBA" id="ARBA00022801"/>
    </source>
</evidence>
<dbReference type="SMART" id="SM00270">
    <property type="entry name" value="ChtBD1"/>
    <property type="match status" value="1"/>
</dbReference>
<dbReference type="InterPro" id="IPR017853">
    <property type="entry name" value="GH"/>
</dbReference>
<keyword evidence="5" id="KW-0119">Carbohydrate metabolism</keyword>
<evidence type="ECO:0000256" key="6">
    <source>
        <dbReference type="ARBA" id="ARBA00023295"/>
    </source>
</evidence>
<dbReference type="InterPro" id="IPR036861">
    <property type="entry name" value="Endochitinase-like_sf"/>
</dbReference>
<dbReference type="GO" id="GO:0005576">
    <property type="term" value="C:extracellular region"/>
    <property type="evidence" value="ECO:0007669"/>
    <property type="project" value="TreeGrafter"/>
</dbReference>
<feature type="domain" description="GH18" evidence="12">
    <location>
        <begin position="161"/>
        <end position="513"/>
    </location>
</feature>
<dbReference type="Gene3D" id="3.10.50.10">
    <property type="match status" value="1"/>
</dbReference>
<keyword evidence="4" id="KW-0146">Chitin degradation</keyword>
<keyword evidence="11" id="KW-0732">Signal</keyword>
<dbReference type="Gene3D" id="3.30.60.10">
    <property type="entry name" value="Endochitinase-like"/>
    <property type="match status" value="1"/>
</dbReference>
<evidence type="ECO:0000259" key="12">
    <source>
        <dbReference type="PROSITE" id="PS51910"/>
    </source>
</evidence>
<dbReference type="PANTHER" id="PTHR11177">
    <property type="entry name" value="CHITINASE"/>
    <property type="match status" value="1"/>
</dbReference>
<evidence type="ECO:0000256" key="10">
    <source>
        <dbReference type="SAM" id="MobiDB-lite"/>
    </source>
</evidence>
<protein>
    <submittedName>
        <fullName evidence="13">Glycosyl hydrolase family 18</fullName>
    </submittedName>
</protein>